<keyword evidence="3" id="KW-1185">Reference proteome</keyword>
<accession>A0ABR1YU11</accession>
<dbReference type="EMBL" id="JBBWRZ010000004">
    <property type="protein sequence ID" value="KAK8238334.1"/>
    <property type="molecule type" value="Genomic_DNA"/>
</dbReference>
<dbReference type="Proteomes" id="UP001492380">
    <property type="component" value="Unassembled WGS sequence"/>
</dbReference>
<evidence type="ECO:0000256" key="1">
    <source>
        <dbReference type="SAM" id="MobiDB-lite"/>
    </source>
</evidence>
<feature type="compositionally biased region" description="Pro residues" evidence="1">
    <location>
        <begin position="64"/>
        <end position="73"/>
    </location>
</feature>
<proteinExistence type="predicted"/>
<reference evidence="2 3" key="1">
    <citation type="submission" date="2024-04" db="EMBL/GenBank/DDBJ databases">
        <title>Phyllosticta paracitricarpa is synonymous to the EU quarantine fungus P. citricarpa based on phylogenomic analyses.</title>
        <authorList>
            <consortium name="Lawrence Berkeley National Laboratory"/>
            <person name="Van Ingen-Buijs V.A."/>
            <person name="Van Westerhoven A.C."/>
            <person name="Haridas S."/>
            <person name="Skiadas P."/>
            <person name="Martin F."/>
            <person name="Groenewald J.Z."/>
            <person name="Crous P.W."/>
            <person name="Seidl M.F."/>
        </authorList>
    </citation>
    <scope>NUCLEOTIDE SEQUENCE [LARGE SCALE GENOMIC DNA]</scope>
    <source>
        <strain evidence="2 3">CBS 123374</strain>
    </source>
</reference>
<protein>
    <recommendedName>
        <fullName evidence="4">Protein HRI1</fullName>
    </recommendedName>
</protein>
<dbReference type="Pfam" id="PF16815">
    <property type="entry name" value="HRI1"/>
    <property type="match status" value="1"/>
</dbReference>
<name>A0ABR1YU11_9PEZI</name>
<evidence type="ECO:0000313" key="2">
    <source>
        <dbReference type="EMBL" id="KAK8238334.1"/>
    </source>
</evidence>
<dbReference type="InterPro" id="IPR043047">
    <property type="entry name" value="Hri1_N_sf"/>
</dbReference>
<feature type="compositionally biased region" description="Low complexity" evidence="1">
    <location>
        <begin position="53"/>
        <end position="63"/>
    </location>
</feature>
<sequence>MASNISKREWICWAGDFAREDTSTLVLSAPSSAFVDLRILQPSTPAPSPSPEPNSSQPSQSPTLPRPRSPPLPNTGGPVHRLDWAFAGFSQSFPSNYDIHGVTHKKWVHVIDSRCGYDDEGTRDEGDMWERGGGYSLESGVMKHPNRQVEVAYQEMWKDVAIRTVNNEPLHYAVVLSHHNPKLKSRGMIVRVGQYCQGILMLDREVTVERWECGTEDEAIYPSRGRAIERHFYQPPQGEQSSRSRPPSPLKQVMVPGDVEERAETETAAGTKWRRTVKLGSRFLPCVWTFEGAKLELGDKMMGPGGEEELWEVKEIRAW</sequence>
<evidence type="ECO:0000313" key="3">
    <source>
        <dbReference type="Proteomes" id="UP001492380"/>
    </source>
</evidence>
<evidence type="ECO:0008006" key="4">
    <source>
        <dbReference type="Google" id="ProtNLM"/>
    </source>
</evidence>
<dbReference type="InterPro" id="IPR031818">
    <property type="entry name" value="Hri1"/>
</dbReference>
<comment type="caution">
    <text evidence="2">The sequence shown here is derived from an EMBL/GenBank/DDBJ whole genome shotgun (WGS) entry which is preliminary data.</text>
</comment>
<feature type="region of interest" description="Disordered" evidence="1">
    <location>
        <begin position="39"/>
        <end position="77"/>
    </location>
</feature>
<dbReference type="Gene3D" id="2.40.128.320">
    <property type="entry name" value="Protein HRI1, N-terminal domain"/>
    <property type="match status" value="1"/>
</dbReference>
<organism evidence="2 3">
    <name type="scientific">Phyllosticta capitalensis</name>
    <dbReference type="NCBI Taxonomy" id="121624"/>
    <lineage>
        <taxon>Eukaryota</taxon>
        <taxon>Fungi</taxon>
        <taxon>Dikarya</taxon>
        <taxon>Ascomycota</taxon>
        <taxon>Pezizomycotina</taxon>
        <taxon>Dothideomycetes</taxon>
        <taxon>Dothideomycetes incertae sedis</taxon>
        <taxon>Botryosphaeriales</taxon>
        <taxon>Phyllostictaceae</taxon>
        <taxon>Phyllosticta</taxon>
    </lineage>
</organism>
<gene>
    <name evidence="2" type="ORF">HDK90DRAFT_550608</name>
</gene>